<keyword evidence="3" id="KW-1185">Reference proteome</keyword>
<protein>
    <submittedName>
        <fullName evidence="2">GCN5-related N-acetyltransferase</fullName>
    </submittedName>
</protein>
<dbReference type="Proteomes" id="UP001050975">
    <property type="component" value="Unassembled WGS sequence"/>
</dbReference>
<dbReference type="InterPro" id="IPR051531">
    <property type="entry name" value="N-acetyltransferase"/>
</dbReference>
<dbReference type="PANTHER" id="PTHR43792:SF1">
    <property type="entry name" value="N-ACETYLTRANSFERASE DOMAIN-CONTAINING PROTEIN"/>
    <property type="match status" value="1"/>
</dbReference>
<dbReference type="AlphaFoldDB" id="A0AAV3XD58"/>
<dbReference type="SUPFAM" id="SSF55729">
    <property type="entry name" value="Acyl-CoA N-acyltransferases (Nat)"/>
    <property type="match status" value="1"/>
</dbReference>
<dbReference type="GO" id="GO:0016747">
    <property type="term" value="F:acyltransferase activity, transferring groups other than amino-acyl groups"/>
    <property type="evidence" value="ECO:0007669"/>
    <property type="project" value="InterPro"/>
</dbReference>
<dbReference type="InterPro" id="IPR000182">
    <property type="entry name" value="GNAT_dom"/>
</dbReference>
<feature type="domain" description="N-acetyltransferase" evidence="1">
    <location>
        <begin position="10"/>
        <end position="174"/>
    </location>
</feature>
<gene>
    <name evidence="2" type="ORF">MiSe_49810</name>
</gene>
<dbReference type="EMBL" id="BLAY01000083">
    <property type="protein sequence ID" value="GET40173.1"/>
    <property type="molecule type" value="Genomic_DNA"/>
</dbReference>
<dbReference type="InterPro" id="IPR016181">
    <property type="entry name" value="Acyl_CoA_acyltransferase"/>
</dbReference>
<dbReference type="Gene3D" id="3.40.630.30">
    <property type="match status" value="1"/>
</dbReference>
<dbReference type="Pfam" id="PF13302">
    <property type="entry name" value="Acetyltransf_3"/>
    <property type="match status" value="1"/>
</dbReference>
<dbReference type="PROSITE" id="PS51186">
    <property type="entry name" value="GNAT"/>
    <property type="match status" value="1"/>
</dbReference>
<accession>A0AAV3XD58</accession>
<dbReference type="RefSeq" id="WP_226585987.1">
    <property type="nucleotide sequence ID" value="NZ_BLAY01000083.1"/>
</dbReference>
<comment type="caution">
    <text evidence="2">The sequence shown here is derived from an EMBL/GenBank/DDBJ whole genome shotgun (WGS) entry which is preliminary data.</text>
</comment>
<proteinExistence type="predicted"/>
<evidence type="ECO:0000313" key="2">
    <source>
        <dbReference type="EMBL" id="GET40173.1"/>
    </source>
</evidence>
<organism evidence="2 3">
    <name type="scientific">Microseira wollei NIES-4236</name>
    <dbReference type="NCBI Taxonomy" id="2530354"/>
    <lineage>
        <taxon>Bacteria</taxon>
        <taxon>Bacillati</taxon>
        <taxon>Cyanobacteriota</taxon>
        <taxon>Cyanophyceae</taxon>
        <taxon>Oscillatoriophycideae</taxon>
        <taxon>Aerosakkonematales</taxon>
        <taxon>Aerosakkonemataceae</taxon>
        <taxon>Microseira</taxon>
    </lineage>
</organism>
<name>A0AAV3XD58_9CYAN</name>
<reference evidence="2" key="1">
    <citation type="submission" date="2019-10" db="EMBL/GenBank/DDBJ databases">
        <title>Draft genome sequece of Microseira wollei NIES-4236.</title>
        <authorList>
            <person name="Yamaguchi H."/>
            <person name="Suzuki S."/>
            <person name="Kawachi M."/>
        </authorList>
    </citation>
    <scope>NUCLEOTIDE SEQUENCE</scope>
    <source>
        <strain evidence="2">NIES-4236</strain>
    </source>
</reference>
<evidence type="ECO:0000259" key="1">
    <source>
        <dbReference type="PROSITE" id="PS51186"/>
    </source>
</evidence>
<evidence type="ECO:0000313" key="3">
    <source>
        <dbReference type="Proteomes" id="UP001050975"/>
    </source>
</evidence>
<sequence length="178" mass="20199">MNAFFETTRLIIRDWNPETDAEQAFKIYGDPDVMRFINSRVPASVEAQKAALETTIEKYAIINNGTGSWAVVEKKTGQIVGAIILKQLPDNQGNLTQDYEVGWHFRKASWGKGYATEAGKWALEYGFKVLKLPVIYAVVKPENYPSIRVTQRLGMMPMGRTQRYYGAELELFRISGQL</sequence>
<dbReference type="PANTHER" id="PTHR43792">
    <property type="entry name" value="GNAT FAMILY, PUTATIVE (AFU_ORTHOLOGUE AFUA_3G00765)-RELATED-RELATED"/>
    <property type="match status" value="1"/>
</dbReference>